<feature type="signal peptide" evidence="1">
    <location>
        <begin position="1"/>
        <end position="19"/>
    </location>
</feature>
<protein>
    <submittedName>
        <fullName evidence="2">Uncharacterized protein</fullName>
    </submittedName>
</protein>
<dbReference type="Proteomes" id="UP001152607">
    <property type="component" value="Unassembled WGS sequence"/>
</dbReference>
<reference evidence="2" key="1">
    <citation type="submission" date="2023-01" db="EMBL/GenBank/DDBJ databases">
        <authorList>
            <person name="Van Ghelder C."/>
            <person name="Rancurel C."/>
        </authorList>
    </citation>
    <scope>NUCLEOTIDE SEQUENCE</scope>
    <source>
        <strain evidence="2">CNCM I-4278</strain>
    </source>
</reference>
<proteinExistence type="predicted"/>
<feature type="chain" id="PRO_5040965007" evidence="1">
    <location>
        <begin position="20"/>
        <end position="105"/>
    </location>
</feature>
<comment type="caution">
    <text evidence="2">The sequence shown here is derived from an EMBL/GenBank/DDBJ whole genome shotgun (WGS) entry which is preliminary data.</text>
</comment>
<keyword evidence="1" id="KW-0732">Signal</keyword>
<dbReference type="AlphaFoldDB" id="A0A9W4XH85"/>
<dbReference type="OrthoDB" id="3658240at2759"/>
<dbReference type="EMBL" id="CAOQHR010000003">
    <property type="protein sequence ID" value="CAI6331582.1"/>
    <property type="molecule type" value="Genomic_DNA"/>
</dbReference>
<accession>A0A9W4XH85</accession>
<sequence>MQLTQIFSIITFVPFLALANPVAIDNSAILVRRGGKDFCGSDLKAVGQACSFGSSETQPHACDINNETHVLECRDGKWAVDHSCPVNKSCKCNRGTPLKGDLVCR</sequence>
<gene>
    <name evidence="2" type="ORF">PDIGIT_LOCUS4607</name>
</gene>
<evidence type="ECO:0000313" key="2">
    <source>
        <dbReference type="EMBL" id="CAI6331582.1"/>
    </source>
</evidence>
<name>A0A9W4XH85_9PLEO</name>
<keyword evidence="3" id="KW-1185">Reference proteome</keyword>
<evidence type="ECO:0000256" key="1">
    <source>
        <dbReference type="SAM" id="SignalP"/>
    </source>
</evidence>
<organism evidence="2 3">
    <name type="scientific">Periconia digitata</name>
    <dbReference type="NCBI Taxonomy" id="1303443"/>
    <lineage>
        <taxon>Eukaryota</taxon>
        <taxon>Fungi</taxon>
        <taxon>Dikarya</taxon>
        <taxon>Ascomycota</taxon>
        <taxon>Pezizomycotina</taxon>
        <taxon>Dothideomycetes</taxon>
        <taxon>Pleosporomycetidae</taxon>
        <taxon>Pleosporales</taxon>
        <taxon>Massarineae</taxon>
        <taxon>Periconiaceae</taxon>
        <taxon>Periconia</taxon>
    </lineage>
</organism>
<evidence type="ECO:0000313" key="3">
    <source>
        <dbReference type="Proteomes" id="UP001152607"/>
    </source>
</evidence>